<keyword evidence="5 7" id="KW-1133">Transmembrane helix</keyword>
<evidence type="ECO:0000256" key="3">
    <source>
        <dbReference type="ARBA" id="ARBA00022475"/>
    </source>
</evidence>
<dbReference type="Proteomes" id="UP001519271">
    <property type="component" value="Unassembled WGS sequence"/>
</dbReference>
<keyword evidence="6 7" id="KW-0472">Membrane</keyword>
<evidence type="ECO:0000313" key="9">
    <source>
        <dbReference type="Proteomes" id="UP001519271"/>
    </source>
</evidence>
<accession>A0ABS4G183</accession>
<name>A0ABS4G183_9CLOT</name>
<dbReference type="PANTHER" id="PTHR20855">
    <property type="entry name" value="ADIPOR/PROGESTIN RECEPTOR-RELATED"/>
    <property type="match status" value="1"/>
</dbReference>
<gene>
    <name evidence="8" type="ORF">J2Z34_000776</name>
</gene>
<evidence type="ECO:0000256" key="7">
    <source>
        <dbReference type="SAM" id="Phobius"/>
    </source>
</evidence>
<dbReference type="NCBIfam" id="TIGR01065">
    <property type="entry name" value="hlyIII"/>
    <property type="match status" value="1"/>
</dbReference>
<sequence>MKNILREPVNSLTHLGGAVLSVFGLIILVVQRVLSGTGAKDITGAAIFGVSLILLYLASGIYHGYMGSEKQILKLKKLDHSMIYVLIAGTYTPVLLTILSGWQRVAMLAVIWGIAALGIILKIFVNGIPRAVYTSGYILMGWIVVFFIKPIYLAVPFTGFLLLALGGLLYTIGGFIYIIKKPNFALSFGFHELFHLFILGGSILHYFFIFGYMA</sequence>
<dbReference type="PANTHER" id="PTHR20855:SF3">
    <property type="entry name" value="LD03007P"/>
    <property type="match status" value="1"/>
</dbReference>
<protein>
    <submittedName>
        <fullName evidence="8">Hemolysin III</fullName>
    </submittedName>
</protein>
<proteinExistence type="inferred from homology"/>
<dbReference type="Pfam" id="PF03006">
    <property type="entry name" value="HlyIII"/>
    <property type="match status" value="1"/>
</dbReference>
<comment type="caution">
    <text evidence="8">The sequence shown here is derived from an EMBL/GenBank/DDBJ whole genome shotgun (WGS) entry which is preliminary data.</text>
</comment>
<evidence type="ECO:0000313" key="8">
    <source>
        <dbReference type="EMBL" id="MBP1918304.1"/>
    </source>
</evidence>
<dbReference type="RefSeq" id="WP_209458543.1">
    <property type="nucleotide sequence ID" value="NZ_JAGGKC010000004.1"/>
</dbReference>
<feature type="transmembrane region" description="Helical" evidence="7">
    <location>
        <begin position="105"/>
        <end position="125"/>
    </location>
</feature>
<feature type="transmembrane region" description="Helical" evidence="7">
    <location>
        <begin position="82"/>
        <end position="99"/>
    </location>
</feature>
<comment type="subcellular location">
    <subcellularLocation>
        <location evidence="1">Cell membrane</location>
        <topology evidence="1">Multi-pass membrane protein</topology>
    </subcellularLocation>
</comment>
<feature type="transmembrane region" description="Helical" evidence="7">
    <location>
        <begin position="137"/>
        <end position="155"/>
    </location>
</feature>
<feature type="transmembrane region" description="Helical" evidence="7">
    <location>
        <begin position="161"/>
        <end position="180"/>
    </location>
</feature>
<evidence type="ECO:0000256" key="6">
    <source>
        <dbReference type="ARBA" id="ARBA00023136"/>
    </source>
</evidence>
<organism evidence="8 9">
    <name type="scientific">Youngiibacter multivorans</name>
    <dbReference type="NCBI Taxonomy" id="937251"/>
    <lineage>
        <taxon>Bacteria</taxon>
        <taxon>Bacillati</taxon>
        <taxon>Bacillota</taxon>
        <taxon>Clostridia</taxon>
        <taxon>Eubacteriales</taxon>
        <taxon>Clostridiaceae</taxon>
        <taxon>Youngiibacter</taxon>
    </lineage>
</organism>
<feature type="transmembrane region" description="Helical" evidence="7">
    <location>
        <begin position="42"/>
        <end position="62"/>
    </location>
</feature>
<reference evidence="8 9" key="1">
    <citation type="submission" date="2021-03" db="EMBL/GenBank/DDBJ databases">
        <title>Genomic Encyclopedia of Type Strains, Phase IV (KMG-IV): sequencing the most valuable type-strain genomes for metagenomic binning, comparative biology and taxonomic classification.</title>
        <authorList>
            <person name="Goeker M."/>
        </authorList>
    </citation>
    <scope>NUCLEOTIDE SEQUENCE [LARGE SCALE GENOMIC DNA]</scope>
    <source>
        <strain evidence="8 9">DSM 6139</strain>
    </source>
</reference>
<evidence type="ECO:0000256" key="5">
    <source>
        <dbReference type="ARBA" id="ARBA00022989"/>
    </source>
</evidence>
<feature type="transmembrane region" description="Helical" evidence="7">
    <location>
        <begin position="192"/>
        <end position="213"/>
    </location>
</feature>
<keyword evidence="9" id="KW-1185">Reference proteome</keyword>
<dbReference type="EMBL" id="JAGGKC010000004">
    <property type="protein sequence ID" value="MBP1918304.1"/>
    <property type="molecule type" value="Genomic_DNA"/>
</dbReference>
<keyword evidence="3" id="KW-1003">Cell membrane</keyword>
<comment type="similarity">
    <text evidence="2">Belongs to the UPF0073 (Hly-III) family.</text>
</comment>
<keyword evidence="4 7" id="KW-0812">Transmembrane</keyword>
<evidence type="ECO:0000256" key="2">
    <source>
        <dbReference type="ARBA" id="ARBA00008488"/>
    </source>
</evidence>
<evidence type="ECO:0000256" key="1">
    <source>
        <dbReference type="ARBA" id="ARBA00004651"/>
    </source>
</evidence>
<dbReference type="InterPro" id="IPR004254">
    <property type="entry name" value="AdipoR/HlyIII-related"/>
</dbReference>
<dbReference type="InterPro" id="IPR005744">
    <property type="entry name" value="Hy-lIII"/>
</dbReference>
<feature type="transmembrane region" description="Helical" evidence="7">
    <location>
        <begin position="12"/>
        <end position="30"/>
    </location>
</feature>
<evidence type="ECO:0000256" key="4">
    <source>
        <dbReference type="ARBA" id="ARBA00022692"/>
    </source>
</evidence>